<dbReference type="InterPro" id="IPR050090">
    <property type="entry name" value="Tyrosine_recombinase_XerCD"/>
</dbReference>
<dbReference type="InterPro" id="IPR010998">
    <property type="entry name" value="Integrase_recombinase_N"/>
</dbReference>
<proteinExistence type="inferred from homology"/>
<keyword evidence="10" id="KW-1185">Reference proteome</keyword>
<keyword evidence="4 6" id="KW-0238">DNA-binding</keyword>
<dbReference type="AlphaFoldDB" id="A0A371J7L9"/>
<comment type="function">
    <text evidence="1">Site-specific tyrosine recombinase, which acts by catalyzing the cutting and rejoining of the recombining DNA molecules.</text>
</comment>
<gene>
    <name evidence="9" type="ORF">CHL78_004225</name>
</gene>
<comment type="caution">
    <text evidence="9">The sequence shown here is derived from an EMBL/GenBank/DDBJ whole genome shotgun (WGS) entry which is preliminary data.</text>
</comment>
<dbReference type="PROSITE" id="PS51898">
    <property type="entry name" value="TYR_RECOMBINASE"/>
    <property type="match status" value="1"/>
</dbReference>
<dbReference type="GO" id="GO:0015074">
    <property type="term" value="P:DNA integration"/>
    <property type="evidence" value="ECO:0007669"/>
    <property type="project" value="UniProtKB-KW"/>
</dbReference>
<dbReference type="PANTHER" id="PTHR30349:SF81">
    <property type="entry name" value="TYROSINE RECOMBINASE XERC"/>
    <property type="match status" value="1"/>
</dbReference>
<evidence type="ECO:0000259" key="8">
    <source>
        <dbReference type="PROSITE" id="PS51900"/>
    </source>
</evidence>
<feature type="domain" description="Core-binding (CB)" evidence="8">
    <location>
        <begin position="1"/>
        <end position="83"/>
    </location>
</feature>
<sequence length="301" mass="34855">MGVIDEYIKYIQDKKKLSKNTVSSYFIDIKKYMEYLQENNIALNDVVENDIISYMIELEKSNISVATVSRMISSIKSFHDYLFFSHKCILDPAKSIKKPKVEKNDVDILTEDEVEALLRFPKLSTPKLIRDKAIFEVLYGTGVKVSELIEMKLEDVSLDIDYIYCNTGKNKRVIPLSDVTKLYLEKYIKEGRSYLALDEEEYLFVSSLGQRFTRQGLWKIIKKHANRANINKNINPSMLRHSFAIHLINEGANIAVVSKILGNTNLSSLQGYLNHINKNVRREIKEKHPRKEYQIGGQHNE</sequence>
<protein>
    <submittedName>
        <fullName evidence="9">Integrase</fullName>
    </submittedName>
</protein>
<feature type="domain" description="Tyr recombinase" evidence="7">
    <location>
        <begin position="104"/>
        <end position="286"/>
    </location>
</feature>
<dbReference type="GO" id="GO:0003677">
    <property type="term" value="F:DNA binding"/>
    <property type="evidence" value="ECO:0007669"/>
    <property type="project" value="UniProtKB-UniRule"/>
</dbReference>
<evidence type="ECO:0000256" key="1">
    <source>
        <dbReference type="ARBA" id="ARBA00003283"/>
    </source>
</evidence>
<organism evidence="9 10">
    <name type="scientific">Romboutsia weinsteinii</name>
    <dbReference type="NCBI Taxonomy" id="2020949"/>
    <lineage>
        <taxon>Bacteria</taxon>
        <taxon>Bacillati</taxon>
        <taxon>Bacillota</taxon>
        <taxon>Clostridia</taxon>
        <taxon>Peptostreptococcales</taxon>
        <taxon>Peptostreptococcaceae</taxon>
        <taxon>Romboutsia</taxon>
    </lineage>
</organism>
<dbReference type="SUPFAM" id="SSF56349">
    <property type="entry name" value="DNA breaking-rejoining enzymes"/>
    <property type="match status" value="1"/>
</dbReference>
<dbReference type="PROSITE" id="PS51900">
    <property type="entry name" value="CB"/>
    <property type="match status" value="1"/>
</dbReference>
<dbReference type="EMBL" id="NOJY02000005">
    <property type="protein sequence ID" value="RDY28749.1"/>
    <property type="molecule type" value="Genomic_DNA"/>
</dbReference>
<evidence type="ECO:0000256" key="5">
    <source>
        <dbReference type="ARBA" id="ARBA00023172"/>
    </source>
</evidence>
<evidence type="ECO:0000259" key="7">
    <source>
        <dbReference type="PROSITE" id="PS51898"/>
    </source>
</evidence>
<dbReference type="InterPro" id="IPR013762">
    <property type="entry name" value="Integrase-like_cat_sf"/>
</dbReference>
<evidence type="ECO:0000256" key="3">
    <source>
        <dbReference type="ARBA" id="ARBA00022908"/>
    </source>
</evidence>
<reference evidence="9 10" key="1">
    <citation type="journal article" date="2017" name="Genome Announc.">
        <title>Draft Genome Sequence of Romboutsia weinsteinii sp. nov. Strain CCRI-19649(T) Isolated from Surface Water.</title>
        <authorList>
            <person name="Maheux A.F."/>
            <person name="Boudreau D.K."/>
            <person name="Berube E."/>
            <person name="Boissinot M."/>
            <person name="Cantin P."/>
            <person name="Raymond F."/>
            <person name="Corbeil J."/>
            <person name="Omar R.F."/>
            <person name="Bergeron M.G."/>
        </authorList>
    </citation>
    <scope>NUCLEOTIDE SEQUENCE [LARGE SCALE GENOMIC DNA]</scope>
    <source>
        <strain evidence="9 10">CCRI-19649</strain>
    </source>
</reference>
<evidence type="ECO:0000313" key="9">
    <source>
        <dbReference type="EMBL" id="RDY28749.1"/>
    </source>
</evidence>
<dbReference type="Pfam" id="PF02899">
    <property type="entry name" value="Phage_int_SAM_1"/>
    <property type="match status" value="1"/>
</dbReference>
<dbReference type="GO" id="GO:0006310">
    <property type="term" value="P:DNA recombination"/>
    <property type="evidence" value="ECO:0007669"/>
    <property type="project" value="UniProtKB-KW"/>
</dbReference>
<evidence type="ECO:0000256" key="6">
    <source>
        <dbReference type="PROSITE-ProRule" id="PRU01248"/>
    </source>
</evidence>
<name>A0A371J7L9_9FIRM</name>
<accession>A0A371J7L9</accession>
<dbReference type="RefSeq" id="WP_094366566.1">
    <property type="nucleotide sequence ID" value="NZ_NOJY02000005.1"/>
</dbReference>
<keyword evidence="5" id="KW-0233">DNA recombination</keyword>
<dbReference type="InterPro" id="IPR004107">
    <property type="entry name" value="Integrase_SAM-like_N"/>
</dbReference>
<dbReference type="Gene3D" id="1.10.150.130">
    <property type="match status" value="1"/>
</dbReference>
<dbReference type="InterPro" id="IPR011010">
    <property type="entry name" value="DNA_brk_join_enz"/>
</dbReference>
<evidence type="ECO:0000256" key="4">
    <source>
        <dbReference type="ARBA" id="ARBA00023125"/>
    </source>
</evidence>
<evidence type="ECO:0000313" key="10">
    <source>
        <dbReference type="Proteomes" id="UP000215694"/>
    </source>
</evidence>
<dbReference type="InterPro" id="IPR002104">
    <property type="entry name" value="Integrase_catalytic"/>
</dbReference>
<dbReference type="Proteomes" id="UP000215694">
    <property type="component" value="Unassembled WGS sequence"/>
</dbReference>
<dbReference type="Gene3D" id="1.10.443.10">
    <property type="entry name" value="Intergrase catalytic core"/>
    <property type="match status" value="1"/>
</dbReference>
<dbReference type="OrthoDB" id="9801717at2"/>
<dbReference type="Pfam" id="PF00589">
    <property type="entry name" value="Phage_integrase"/>
    <property type="match status" value="1"/>
</dbReference>
<dbReference type="PANTHER" id="PTHR30349">
    <property type="entry name" value="PHAGE INTEGRASE-RELATED"/>
    <property type="match status" value="1"/>
</dbReference>
<evidence type="ECO:0000256" key="2">
    <source>
        <dbReference type="ARBA" id="ARBA00008857"/>
    </source>
</evidence>
<keyword evidence="3" id="KW-0229">DNA integration</keyword>
<comment type="similarity">
    <text evidence="2">Belongs to the 'phage' integrase family.</text>
</comment>
<dbReference type="InterPro" id="IPR044068">
    <property type="entry name" value="CB"/>
</dbReference>